<dbReference type="EMBL" id="CABIKM010000006">
    <property type="protein sequence ID" value="VUZ84147.1"/>
    <property type="molecule type" value="Genomic_DNA"/>
</dbReference>
<dbReference type="CDD" id="cd00635">
    <property type="entry name" value="PLPDE_III_YBL036c_like"/>
    <property type="match status" value="1"/>
</dbReference>
<dbReference type="InterPro" id="IPR029066">
    <property type="entry name" value="PLP-binding_barrel"/>
</dbReference>
<evidence type="ECO:0000313" key="6">
    <source>
        <dbReference type="EMBL" id="VUZ84147.1"/>
    </source>
</evidence>
<sequence>MAEAAHRVGRDPDEVELIAVTKTVQVPAIREAIDAGVTLLGENRVQEASDKIALLSMFPITWHLIGHLQTNKSRPATELFDLIHSLDSLKLAAALDRHGVSLGKQIRVLVEVNLGGESSKAGVLEHDLLPLLHACQGFTHLAIEGLMAIPPFRRNPEDVRPSFRKLRLLRDEAAKTCPDYPLRHLSMGMSHDYEIAIEEGATLVRVGTAIFEAKSVV</sequence>
<comment type="cofactor">
    <cofactor evidence="3">
        <name>pyridoxal 5'-phosphate</name>
        <dbReference type="ChEBI" id="CHEBI:597326"/>
    </cofactor>
</comment>
<dbReference type="PIRSF" id="PIRSF004848">
    <property type="entry name" value="YBL036c_PLPDEIII"/>
    <property type="match status" value="1"/>
</dbReference>
<dbReference type="Pfam" id="PF01168">
    <property type="entry name" value="Ala_racemase_N"/>
    <property type="match status" value="1"/>
</dbReference>
<dbReference type="InterPro" id="IPR011078">
    <property type="entry name" value="PyrdxlP_homeostasis"/>
</dbReference>
<dbReference type="GO" id="GO:0030170">
    <property type="term" value="F:pyridoxal phosphate binding"/>
    <property type="evidence" value="ECO:0007669"/>
    <property type="project" value="UniProtKB-UniRule"/>
</dbReference>
<keyword evidence="1 2" id="KW-0663">Pyridoxal phosphate</keyword>
<accession>A0A564ZGW3</accession>
<dbReference type="SUPFAM" id="SSF51419">
    <property type="entry name" value="PLP-binding barrel"/>
    <property type="match status" value="1"/>
</dbReference>
<evidence type="ECO:0000256" key="1">
    <source>
        <dbReference type="ARBA" id="ARBA00022898"/>
    </source>
</evidence>
<dbReference type="FunFam" id="3.20.20.10:FF:000018">
    <property type="entry name" value="Pyridoxal phosphate homeostasis protein"/>
    <property type="match status" value="1"/>
</dbReference>
<dbReference type="Gene3D" id="3.20.20.10">
    <property type="entry name" value="Alanine racemase"/>
    <property type="match status" value="1"/>
</dbReference>
<organism evidence="6 7">
    <name type="scientific">Candidatus Methylomirabilis lanthanidiphila</name>
    <dbReference type="NCBI Taxonomy" id="2211376"/>
    <lineage>
        <taxon>Bacteria</taxon>
        <taxon>Candidatus Methylomirabilota</taxon>
        <taxon>Candidatus Methylomirabilia</taxon>
        <taxon>Candidatus Methylomirabilales</taxon>
        <taxon>Candidatus Methylomirabilaceae</taxon>
        <taxon>Candidatus Methylomirabilis</taxon>
    </lineage>
</organism>
<reference evidence="6 7" key="1">
    <citation type="submission" date="2019-07" db="EMBL/GenBank/DDBJ databases">
        <authorList>
            <person name="Cremers G."/>
        </authorList>
    </citation>
    <scope>NUCLEOTIDE SEQUENCE [LARGE SCALE GENOMIC DNA]</scope>
</reference>
<feature type="domain" description="Alanine racemase N-terminal" evidence="5">
    <location>
        <begin position="14"/>
        <end position="212"/>
    </location>
</feature>
<evidence type="ECO:0000256" key="4">
    <source>
        <dbReference type="RuleBase" id="RU004514"/>
    </source>
</evidence>
<dbReference type="Proteomes" id="UP000334340">
    <property type="component" value="Unassembled WGS sequence"/>
</dbReference>
<dbReference type="AlphaFoldDB" id="A0A564ZGW3"/>
<name>A0A564ZGW3_9BACT</name>
<evidence type="ECO:0000313" key="7">
    <source>
        <dbReference type="Proteomes" id="UP000334340"/>
    </source>
</evidence>
<dbReference type="InterPro" id="IPR001608">
    <property type="entry name" value="Ala_racemase_N"/>
</dbReference>
<comment type="similarity">
    <text evidence="2 4">Belongs to the pyridoxal phosphate-binding protein YggS/PROSC family.</text>
</comment>
<feature type="modified residue" description="N6-(pyridoxal phosphate)lysine" evidence="2 3">
    <location>
        <position position="22"/>
    </location>
</feature>
<dbReference type="HAMAP" id="MF_02087">
    <property type="entry name" value="PLP_homeostasis"/>
    <property type="match status" value="1"/>
</dbReference>
<proteinExistence type="inferred from homology"/>
<gene>
    <name evidence="6" type="ORF">MELA_00513</name>
</gene>
<evidence type="ECO:0000259" key="5">
    <source>
        <dbReference type="Pfam" id="PF01168"/>
    </source>
</evidence>
<comment type="function">
    <text evidence="2">Pyridoxal 5'-phosphate (PLP)-binding protein, which is involved in PLP homeostasis.</text>
</comment>
<dbReference type="PANTHER" id="PTHR10146:SF14">
    <property type="entry name" value="PYRIDOXAL PHOSPHATE HOMEOSTASIS PROTEIN"/>
    <property type="match status" value="1"/>
</dbReference>
<evidence type="ECO:0000256" key="3">
    <source>
        <dbReference type="PIRSR" id="PIRSR004848-1"/>
    </source>
</evidence>
<dbReference type="PANTHER" id="PTHR10146">
    <property type="entry name" value="PROLINE SYNTHETASE CO-TRANSCRIBED BACTERIAL HOMOLOG PROTEIN"/>
    <property type="match status" value="1"/>
</dbReference>
<protein>
    <recommendedName>
        <fullName evidence="2">Pyridoxal phosphate homeostasis protein</fullName>
        <shortName evidence="2">PLP homeostasis protein</shortName>
    </recommendedName>
</protein>
<dbReference type="NCBIfam" id="TIGR00044">
    <property type="entry name" value="YggS family pyridoxal phosphate-dependent enzyme"/>
    <property type="match status" value="1"/>
</dbReference>
<evidence type="ECO:0000256" key="2">
    <source>
        <dbReference type="HAMAP-Rule" id="MF_02087"/>
    </source>
</evidence>
<keyword evidence="7" id="KW-1185">Reference proteome</keyword>